<name>A0ABS2YVF3_POLSE</name>
<keyword evidence="4" id="KW-0443">Lipid metabolism</keyword>
<accession>A0ABS2YVF3</accession>
<dbReference type="EMBL" id="JAAWVN010006780">
    <property type="protein sequence ID" value="MBN3290175.1"/>
    <property type="molecule type" value="Genomic_DNA"/>
</dbReference>
<keyword evidence="5" id="KW-1208">Phospholipid metabolism</keyword>
<gene>
    <name evidence="7" type="primary">Selenoi_0</name>
    <name evidence="7" type="ORF">GTO92_0004733</name>
</gene>
<sequence>MILGCAFTVTLPMSLYNVLKAYRNNTLKHHSCYESFLPFLSPVILFILCTLWVHFSSSDIIEHQPRMFYFLVGTAFSNITCKLIVCQMSNTRCQPLSWILLPVAVSVAVILTELGKQNETLILYCLTALVAVAHIHYGVCVVSVLLFFFFFFFPMCLFLLRNKSKNVGLLYSFSYNGNISKFKF</sequence>
<proteinExistence type="inferred from homology"/>
<dbReference type="PANTHER" id="PTHR10414">
    <property type="entry name" value="ETHANOLAMINEPHOSPHOTRANSFERASE"/>
    <property type="match status" value="1"/>
</dbReference>
<protein>
    <submittedName>
        <fullName evidence="7">EPT1 Ethanolaminephosphotransferase</fullName>
    </submittedName>
</protein>
<comment type="subcellular location">
    <subcellularLocation>
        <location evidence="1">Membrane</location>
    </subcellularLocation>
</comment>
<keyword evidence="4" id="KW-0444">Lipid biosynthesis</keyword>
<dbReference type="InterPro" id="IPR014472">
    <property type="entry name" value="CHOPT"/>
</dbReference>
<feature type="non-terminal residue" evidence="7">
    <location>
        <position position="184"/>
    </location>
</feature>
<feature type="transmembrane region" description="Helical" evidence="6">
    <location>
        <begin position="67"/>
        <end position="85"/>
    </location>
</feature>
<comment type="similarity">
    <text evidence="2">Belongs to the CDP-alcohol phosphatidyltransferase class-I family.</text>
</comment>
<evidence type="ECO:0000256" key="5">
    <source>
        <dbReference type="ARBA" id="ARBA00023264"/>
    </source>
</evidence>
<feature type="non-terminal residue" evidence="7">
    <location>
        <position position="1"/>
    </location>
</feature>
<comment type="caution">
    <text evidence="7">The sequence shown here is derived from an EMBL/GenBank/DDBJ whole genome shotgun (WGS) entry which is preliminary data.</text>
</comment>
<keyword evidence="6" id="KW-0812">Transmembrane</keyword>
<keyword evidence="8" id="KW-1185">Reference proteome</keyword>
<evidence type="ECO:0000256" key="2">
    <source>
        <dbReference type="ARBA" id="ARBA00010441"/>
    </source>
</evidence>
<evidence type="ECO:0000256" key="1">
    <source>
        <dbReference type="ARBA" id="ARBA00004370"/>
    </source>
</evidence>
<evidence type="ECO:0000313" key="8">
    <source>
        <dbReference type="Proteomes" id="UP001166052"/>
    </source>
</evidence>
<evidence type="ECO:0000256" key="6">
    <source>
        <dbReference type="SAM" id="Phobius"/>
    </source>
</evidence>
<reference evidence="7" key="1">
    <citation type="journal article" date="2021" name="Cell">
        <title>Tracing the genetic footprints of vertebrate landing in non-teleost ray-finned fishes.</title>
        <authorList>
            <person name="Bi X."/>
            <person name="Wang K."/>
            <person name="Yang L."/>
            <person name="Pan H."/>
            <person name="Jiang H."/>
            <person name="Wei Q."/>
            <person name="Fang M."/>
            <person name="Yu H."/>
            <person name="Zhu C."/>
            <person name="Cai Y."/>
            <person name="He Y."/>
            <person name="Gan X."/>
            <person name="Zeng H."/>
            <person name="Yu D."/>
            <person name="Zhu Y."/>
            <person name="Jiang H."/>
            <person name="Qiu Q."/>
            <person name="Yang H."/>
            <person name="Zhang Y.E."/>
            <person name="Wang W."/>
            <person name="Zhu M."/>
            <person name="He S."/>
            <person name="Zhang G."/>
        </authorList>
    </citation>
    <scope>NUCLEOTIDE SEQUENCE</scope>
    <source>
        <strain evidence="7">Bchr_001</strain>
    </source>
</reference>
<dbReference type="PANTHER" id="PTHR10414:SF47">
    <property type="entry name" value="ETHANOLAMINEPHOSPHOTRANSFERASE 1"/>
    <property type="match status" value="1"/>
</dbReference>
<evidence type="ECO:0000313" key="7">
    <source>
        <dbReference type="EMBL" id="MBN3290175.1"/>
    </source>
</evidence>
<keyword evidence="6" id="KW-1133">Transmembrane helix</keyword>
<keyword evidence="4" id="KW-0594">Phospholipid biosynthesis</keyword>
<keyword evidence="3 6" id="KW-0472">Membrane</keyword>
<feature type="transmembrane region" description="Helical" evidence="6">
    <location>
        <begin position="36"/>
        <end position="55"/>
    </location>
</feature>
<organism evidence="7 8">
    <name type="scientific">Polypterus senegalus</name>
    <name type="common">Senegal bichir</name>
    <dbReference type="NCBI Taxonomy" id="55291"/>
    <lineage>
        <taxon>Eukaryota</taxon>
        <taxon>Metazoa</taxon>
        <taxon>Chordata</taxon>
        <taxon>Craniata</taxon>
        <taxon>Vertebrata</taxon>
        <taxon>Euteleostomi</taxon>
        <taxon>Actinopterygii</taxon>
        <taxon>Polypteriformes</taxon>
        <taxon>Polypteridae</taxon>
        <taxon>Polypterus</taxon>
    </lineage>
</organism>
<evidence type="ECO:0000256" key="4">
    <source>
        <dbReference type="ARBA" id="ARBA00023209"/>
    </source>
</evidence>
<feature type="transmembrane region" description="Helical" evidence="6">
    <location>
        <begin position="97"/>
        <end position="114"/>
    </location>
</feature>
<evidence type="ECO:0000256" key="3">
    <source>
        <dbReference type="ARBA" id="ARBA00023136"/>
    </source>
</evidence>
<dbReference type="Proteomes" id="UP001166052">
    <property type="component" value="Unassembled WGS sequence"/>
</dbReference>